<evidence type="ECO:0000259" key="21">
    <source>
        <dbReference type="Pfam" id="PF21238"/>
    </source>
</evidence>
<dbReference type="Gene3D" id="3.30.70.2510">
    <property type="match status" value="1"/>
</dbReference>
<comment type="subcellular location">
    <subcellularLocation>
        <location evidence="3">Cytoplasm</location>
    </subcellularLocation>
    <subcellularLocation>
        <location evidence="2">Mitochondrion</location>
    </subcellularLocation>
    <subcellularLocation>
        <location evidence="1">Nucleus</location>
    </subcellularLocation>
</comment>
<evidence type="ECO:0000313" key="23">
    <source>
        <dbReference type="Proteomes" id="UP000694402"/>
    </source>
</evidence>
<comment type="catalytic activity">
    <reaction evidence="15">
        <text>uridine(54) in tRNA = pseudouridine(54) in tRNA</text>
        <dbReference type="Rhea" id="RHEA:57876"/>
        <dbReference type="Rhea" id="RHEA-COMP:10193"/>
        <dbReference type="Rhea" id="RHEA-COMP:14141"/>
        <dbReference type="ChEBI" id="CHEBI:65314"/>
        <dbReference type="ChEBI" id="CHEBI:65315"/>
    </reaction>
    <physiologicalReaction direction="left-to-right" evidence="15">
        <dbReference type="Rhea" id="RHEA:57877"/>
    </physiologicalReaction>
</comment>
<keyword evidence="8" id="KW-0479">Metal-binding</keyword>
<keyword evidence="12" id="KW-0413">Isomerase</keyword>
<comment type="similarity">
    <text evidence="4">Belongs to the pseudouridine synthase Pus10 family.</text>
</comment>
<evidence type="ECO:0000256" key="1">
    <source>
        <dbReference type="ARBA" id="ARBA00004123"/>
    </source>
</evidence>
<dbReference type="EC" id="5.4.99.25" evidence="5"/>
<evidence type="ECO:0000313" key="22">
    <source>
        <dbReference type="Ensembl" id="ENSOTSP00005018332.2"/>
    </source>
</evidence>
<evidence type="ECO:0000256" key="15">
    <source>
        <dbReference type="ARBA" id="ARBA00052161"/>
    </source>
</evidence>
<evidence type="ECO:0000259" key="20">
    <source>
        <dbReference type="Pfam" id="PF21237"/>
    </source>
</evidence>
<dbReference type="Pfam" id="PF21238">
    <property type="entry name" value="Pus10_C"/>
    <property type="match status" value="1"/>
</dbReference>
<keyword evidence="9" id="KW-0862">Zinc</keyword>
<dbReference type="Ensembl" id="ENSOTST00005019965.2">
    <property type="protein sequence ID" value="ENSOTSP00005018332.2"/>
    <property type="gene ID" value="ENSOTSG00005008986.2"/>
</dbReference>
<reference evidence="22" key="2">
    <citation type="submission" date="2025-09" db="UniProtKB">
        <authorList>
            <consortium name="Ensembl"/>
        </authorList>
    </citation>
    <scope>IDENTIFICATION</scope>
</reference>
<keyword evidence="13" id="KW-0539">Nucleus</keyword>
<dbReference type="GeneTree" id="ENSGT00390000007529"/>
<dbReference type="InterPro" id="IPR048742">
    <property type="entry name" value="Pus10_N_euk"/>
</dbReference>
<evidence type="ECO:0000256" key="17">
    <source>
        <dbReference type="ARBA" id="ARBA00075270"/>
    </source>
</evidence>
<reference evidence="22" key="1">
    <citation type="submission" date="2025-08" db="UniProtKB">
        <authorList>
            <consortium name="Ensembl"/>
        </authorList>
    </citation>
    <scope>IDENTIFICATION</scope>
</reference>
<dbReference type="FunFam" id="3.30.70.3190:FF:000001">
    <property type="entry name" value="tRNA pseudouridine synthase Pus10"/>
    <property type="match status" value="1"/>
</dbReference>
<accession>A0A8C8D6J2</accession>
<evidence type="ECO:0000256" key="14">
    <source>
        <dbReference type="ARBA" id="ARBA00051710"/>
    </source>
</evidence>
<evidence type="ECO:0000256" key="4">
    <source>
        <dbReference type="ARBA" id="ARBA00009652"/>
    </source>
</evidence>
<dbReference type="GO" id="GO:0160148">
    <property type="term" value="F:tRNA pseudouridine(55) synthase activity"/>
    <property type="evidence" value="ECO:0007669"/>
    <property type="project" value="UniProtKB-EC"/>
</dbReference>
<dbReference type="AlphaFoldDB" id="A0A8C8D6J2"/>
<keyword evidence="10" id="KW-0175">Coiled coil</keyword>
<keyword evidence="23" id="KW-1185">Reference proteome</keyword>
<evidence type="ECO:0000256" key="11">
    <source>
        <dbReference type="ARBA" id="ARBA00023128"/>
    </source>
</evidence>
<evidence type="ECO:0000256" key="12">
    <source>
        <dbReference type="ARBA" id="ARBA00023235"/>
    </source>
</evidence>
<dbReference type="GO" id="GO:0031119">
    <property type="term" value="P:tRNA pseudouridine synthesis"/>
    <property type="evidence" value="ECO:0007669"/>
    <property type="project" value="TreeGrafter"/>
</dbReference>
<evidence type="ECO:0000256" key="9">
    <source>
        <dbReference type="ARBA" id="ARBA00022833"/>
    </source>
</evidence>
<evidence type="ECO:0000256" key="8">
    <source>
        <dbReference type="ARBA" id="ARBA00022723"/>
    </source>
</evidence>
<evidence type="ECO:0000256" key="16">
    <source>
        <dbReference type="ARBA" id="ARBA00069883"/>
    </source>
</evidence>
<organism evidence="22 23">
    <name type="scientific">Oncorhynchus tshawytscha</name>
    <name type="common">Chinook salmon</name>
    <name type="synonym">Salmo tshawytscha</name>
    <dbReference type="NCBI Taxonomy" id="74940"/>
    <lineage>
        <taxon>Eukaryota</taxon>
        <taxon>Metazoa</taxon>
        <taxon>Chordata</taxon>
        <taxon>Craniata</taxon>
        <taxon>Vertebrata</taxon>
        <taxon>Euteleostomi</taxon>
        <taxon>Actinopterygii</taxon>
        <taxon>Neopterygii</taxon>
        <taxon>Teleostei</taxon>
        <taxon>Protacanthopterygii</taxon>
        <taxon>Salmoniformes</taxon>
        <taxon>Salmonidae</taxon>
        <taxon>Salmoninae</taxon>
        <taxon>Oncorhynchus</taxon>
    </lineage>
</organism>
<dbReference type="SUPFAM" id="SSF55120">
    <property type="entry name" value="Pseudouridine synthase"/>
    <property type="match status" value="1"/>
</dbReference>
<keyword evidence="6" id="KW-0963">Cytoplasm</keyword>
<proteinExistence type="inferred from homology"/>
<evidence type="ECO:0000256" key="6">
    <source>
        <dbReference type="ARBA" id="ARBA00022490"/>
    </source>
</evidence>
<evidence type="ECO:0000256" key="18">
    <source>
        <dbReference type="ARBA" id="ARBA00079393"/>
    </source>
</evidence>
<evidence type="ECO:0000256" key="10">
    <source>
        <dbReference type="ARBA" id="ARBA00023054"/>
    </source>
</evidence>
<gene>
    <name evidence="22" type="primary">pus10</name>
</gene>
<dbReference type="GO" id="GO:0046872">
    <property type="term" value="F:metal ion binding"/>
    <property type="evidence" value="ECO:0007669"/>
    <property type="project" value="UniProtKB-KW"/>
</dbReference>
<feature type="domain" description="Pus10 N-terminal eukaryotes" evidence="20">
    <location>
        <begin position="176"/>
        <end position="356"/>
    </location>
</feature>
<dbReference type="InterPro" id="IPR048741">
    <property type="entry name" value="Pus10-like_C"/>
</dbReference>
<dbReference type="GO" id="GO:0005634">
    <property type="term" value="C:nucleus"/>
    <property type="evidence" value="ECO:0007669"/>
    <property type="project" value="UniProtKB-SubCell"/>
</dbReference>
<dbReference type="FunFam" id="3.30.70.2510:FF:000001">
    <property type="entry name" value="tRNA pseudouridine synthase Pus10"/>
    <property type="match status" value="1"/>
</dbReference>
<dbReference type="Pfam" id="PF21237">
    <property type="entry name" value="Pus10_N_euk"/>
    <property type="match status" value="1"/>
</dbReference>
<dbReference type="PANTHER" id="PTHR21568">
    <property type="entry name" value="TRNA PSEUDOURIDINE SYNTHASE PUS10"/>
    <property type="match status" value="1"/>
</dbReference>
<dbReference type="Gene3D" id="1.10.10.2050">
    <property type="match status" value="1"/>
</dbReference>
<keyword evidence="11" id="KW-0496">Mitochondrion</keyword>
<sequence length="602" mass="67713">MPMFFRTFMICSVTDSSLLTGYQLVANGGPAQIGPAVASIHSFIRKGSVAAAVWDKHRRQGSIMLPLKEKDRPIVKKLLEAGCCARCVLRFCCLGVQSAYRQSYEDTARELCAFVSDSENNESQDAAVLEQHKEDPPSKKMKMDAAKTDVHSEGDSAVVATVMEEGDAEPADSDVCVVCLGVLQQFCDEAYAIKISEVVKAKNYQFDTMVLSVSLPAQLSVREHSCWLHVKKEVREKSMCLDMDDVIQVKEAFKWTMQGLVSKELGGIPVVTKINRQTEQFEVGVGFTHPETDSDCHFLAGICSDCFRPTKNKQNVFTRMAVVKALEKVSDEKFLKKFPCPPTRPASKCIAQDVQCLHVSVFVAGRYNKFSRTLPQTPWVIDGERRMESSVEELIAAPLLSSFRAEGFNFSSSGREDVDVRTLGNGRPFALELLNPHRARFNKAEVRQLQETINQSSDKIRVRDLQIVSRDAMGHMKEGEEDKTKSYTALIWTQKAINKDDITFLEETKELKLAQKTPLRVLHRRPLAVRERVIHTMSTCFLDAHHFHLKLRTQAGTYIKEFVHGDFGRTKPNLCDLLKTETDILELDVESVDVDWPPSIPE</sequence>
<evidence type="ECO:0000256" key="13">
    <source>
        <dbReference type="ARBA" id="ARBA00023242"/>
    </source>
</evidence>
<dbReference type="FunFam" id="1.10.10.2050:FF:000001">
    <property type="entry name" value="putative tRNA pseudouridine synthase Pus10"/>
    <property type="match status" value="1"/>
</dbReference>
<dbReference type="InterPro" id="IPR039894">
    <property type="entry name" value="Pus10-like"/>
</dbReference>
<evidence type="ECO:0000256" key="5">
    <source>
        <dbReference type="ARBA" id="ARBA00012787"/>
    </source>
</evidence>
<evidence type="ECO:0000256" key="3">
    <source>
        <dbReference type="ARBA" id="ARBA00004496"/>
    </source>
</evidence>
<feature type="domain" description="Pus10-like C-terminal" evidence="21">
    <location>
        <begin position="362"/>
        <end position="593"/>
    </location>
</feature>
<dbReference type="Gene3D" id="3.30.70.3190">
    <property type="match status" value="1"/>
</dbReference>
<dbReference type="InterPro" id="IPR020103">
    <property type="entry name" value="PsdUridine_synth_cat_dom_sf"/>
</dbReference>
<evidence type="ECO:0000256" key="7">
    <source>
        <dbReference type="ARBA" id="ARBA00022694"/>
    </source>
</evidence>
<protein>
    <recommendedName>
        <fullName evidence="16">tRNA pseudouridine synthase Pus10</fullName>
        <ecNumber evidence="5">5.4.99.25</ecNumber>
    </recommendedName>
    <alternativeName>
        <fullName evidence="19">tRNA pseudouridine 55 synthase</fullName>
    </alternativeName>
    <alternativeName>
        <fullName evidence="17">tRNA pseudouridylate synthase</fullName>
    </alternativeName>
    <alternativeName>
        <fullName evidence="18">tRNA-uridine isomerase</fullName>
    </alternativeName>
</protein>
<dbReference type="GO" id="GO:0005739">
    <property type="term" value="C:mitochondrion"/>
    <property type="evidence" value="ECO:0007669"/>
    <property type="project" value="UniProtKB-SubCell"/>
</dbReference>
<name>A0A8C8D6J2_ONCTS</name>
<evidence type="ECO:0000256" key="19">
    <source>
        <dbReference type="ARBA" id="ARBA00083669"/>
    </source>
</evidence>
<dbReference type="Proteomes" id="UP000694402">
    <property type="component" value="Unassembled WGS sequence"/>
</dbReference>
<comment type="catalytic activity">
    <reaction evidence="14">
        <text>uridine(55) in tRNA = pseudouridine(55) in tRNA</text>
        <dbReference type="Rhea" id="RHEA:42532"/>
        <dbReference type="Rhea" id="RHEA-COMP:10101"/>
        <dbReference type="Rhea" id="RHEA-COMP:10102"/>
        <dbReference type="ChEBI" id="CHEBI:65314"/>
        <dbReference type="ChEBI" id="CHEBI:65315"/>
        <dbReference type="EC" id="5.4.99.25"/>
    </reaction>
    <physiologicalReaction direction="left-to-right" evidence="14">
        <dbReference type="Rhea" id="RHEA:42533"/>
    </physiologicalReaction>
</comment>
<keyword evidence="7" id="KW-0819">tRNA processing</keyword>
<dbReference type="PANTHER" id="PTHR21568:SF0">
    <property type="entry name" value="TRNA PSEUDOURIDINE SYNTHASE PUS10"/>
    <property type="match status" value="1"/>
</dbReference>
<evidence type="ECO:0000256" key="2">
    <source>
        <dbReference type="ARBA" id="ARBA00004173"/>
    </source>
</evidence>
<dbReference type="NCBIfam" id="TIGR01213">
    <property type="entry name" value="pseudo_Pus10arc"/>
    <property type="match status" value="1"/>
</dbReference>
<dbReference type="GO" id="GO:0003723">
    <property type="term" value="F:RNA binding"/>
    <property type="evidence" value="ECO:0007669"/>
    <property type="project" value="InterPro"/>
</dbReference>